<dbReference type="SUPFAM" id="SSF53067">
    <property type="entry name" value="Actin-like ATPase domain"/>
    <property type="match status" value="2"/>
</dbReference>
<evidence type="ECO:0000313" key="3">
    <source>
        <dbReference type="EMBL" id="KAK7753793.1"/>
    </source>
</evidence>
<evidence type="ECO:0000313" key="4">
    <source>
        <dbReference type="Proteomes" id="UP001320420"/>
    </source>
</evidence>
<feature type="region of interest" description="Disordered" evidence="2">
    <location>
        <begin position="312"/>
        <end position="344"/>
    </location>
</feature>
<accession>A0AAN9UTM2</accession>
<dbReference type="AlphaFoldDB" id="A0AAN9UTM2"/>
<feature type="region of interest" description="Disordered" evidence="2">
    <location>
        <begin position="482"/>
        <end position="534"/>
    </location>
</feature>
<name>A0AAN9UTM2_9PEZI</name>
<protein>
    <recommendedName>
        <fullName evidence="5">Actin-related protein 10</fullName>
    </recommendedName>
</protein>
<comment type="caution">
    <text evidence="3">The sequence shown here is derived from an EMBL/GenBank/DDBJ whole genome shotgun (WGS) entry which is preliminary data.</text>
</comment>
<sequence>MASSAANPSLPHRTVSHIRATQGGSISGSSSAPAPAPAAPHTPHTPSQSRHSIIPSIAFGSPSSLRAADDDLVVVELGARRLRVGFAGDPAPKKVAALGPEQQRRVGDFRAWTTPAVASRGRTAKAAAAATARTGWGSDHELWRLDVRGEDLALVGDRLERDLRDALTKHLLLDSKPRRMSLVLPPTIPIPLLSSVLNTIFHRFQAPSISLMSSPVMTAMAAGTRSALVIDLGWHETTVTGVYEYREVHSWRTIRAGKMLINETYNLLADAIEGVETREKPREDIDRDAVSFEECEEVATRLLWCKRKSKRSPQQDTEGLPTLHEQDESETVDPADDTSPFSIPLNSCDPPRTLQIPFSQLAEPCEATFFEKRLAPSCFDDHELPVHLLAYRALLQLPMDVRAICMSRIIFTGGCSNIIGLKGRLFDEVSLLAQERGWDPVIGKGVEQYKANPKLKRNKNRQVTGAAAGEDFALAEGISPKTTTMMTGFPSHPEGGSGGDENTASSSPISPTTPNPNPHNSNNNPAYAEPEEDQVERLIRKERSGGRQPPLPPAVVRGTLRVIDSLGPWCGASLAAQLKVPALAVVDRELWLLYGAQGASKPGDIDAKAQQQHHHQHQHQLHQHQRHSVGPGGLIRGQGSQVTSWTLGAWGAI</sequence>
<feature type="region of interest" description="Disordered" evidence="2">
    <location>
        <begin position="22"/>
        <end position="55"/>
    </location>
</feature>
<feature type="compositionally biased region" description="Acidic residues" evidence="2">
    <location>
        <begin position="327"/>
        <end position="336"/>
    </location>
</feature>
<dbReference type="Proteomes" id="UP001320420">
    <property type="component" value="Unassembled WGS sequence"/>
</dbReference>
<dbReference type="PANTHER" id="PTHR11937">
    <property type="entry name" value="ACTIN"/>
    <property type="match status" value="1"/>
</dbReference>
<dbReference type="SMART" id="SM00268">
    <property type="entry name" value="ACTIN"/>
    <property type="match status" value="1"/>
</dbReference>
<evidence type="ECO:0000256" key="2">
    <source>
        <dbReference type="SAM" id="MobiDB-lite"/>
    </source>
</evidence>
<organism evidence="3 4">
    <name type="scientific">Diatrype stigma</name>
    <dbReference type="NCBI Taxonomy" id="117547"/>
    <lineage>
        <taxon>Eukaryota</taxon>
        <taxon>Fungi</taxon>
        <taxon>Dikarya</taxon>
        <taxon>Ascomycota</taxon>
        <taxon>Pezizomycotina</taxon>
        <taxon>Sordariomycetes</taxon>
        <taxon>Xylariomycetidae</taxon>
        <taxon>Xylariales</taxon>
        <taxon>Diatrypaceae</taxon>
        <taxon>Diatrype</taxon>
    </lineage>
</organism>
<proteinExistence type="inferred from homology"/>
<feature type="compositionally biased region" description="Low complexity" evidence="2">
    <location>
        <begin position="22"/>
        <end position="33"/>
    </location>
</feature>
<reference evidence="3 4" key="1">
    <citation type="submission" date="2024-02" db="EMBL/GenBank/DDBJ databases">
        <title>De novo assembly and annotation of 12 fungi associated with fruit tree decline syndrome in Ontario, Canada.</title>
        <authorList>
            <person name="Sulman M."/>
            <person name="Ellouze W."/>
            <person name="Ilyukhin E."/>
        </authorList>
    </citation>
    <scope>NUCLEOTIDE SEQUENCE [LARGE SCALE GENOMIC DNA]</scope>
    <source>
        <strain evidence="3 4">M11/M66-122</strain>
    </source>
</reference>
<dbReference type="Gene3D" id="3.90.640.10">
    <property type="entry name" value="Actin, Chain A, domain 4"/>
    <property type="match status" value="1"/>
</dbReference>
<dbReference type="InterPro" id="IPR043129">
    <property type="entry name" value="ATPase_NBD"/>
</dbReference>
<gene>
    <name evidence="3" type="ORF">SLS62_004158</name>
</gene>
<dbReference type="Pfam" id="PF00022">
    <property type="entry name" value="Actin"/>
    <property type="match status" value="1"/>
</dbReference>
<evidence type="ECO:0000256" key="1">
    <source>
        <dbReference type="RuleBase" id="RU000487"/>
    </source>
</evidence>
<comment type="similarity">
    <text evidence="1">Belongs to the actin family.</text>
</comment>
<dbReference type="EMBL" id="JAKJXP020000025">
    <property type="protein sequence ID" value="KAK7753793.1"/>
    <property type="molecule type" value="Genomic_DNA"/>
</dbReference>
<dbReference type="InterPro" id="IPR004000">
    <property type="entry name" value="Actin"/>
</dbReference>
<keyword evidence="4" id="KW-1185">Reference proteome</keyword>
<evidence type="ECO:0008006" key="5">
    <source>
        <dbReference type="Google" id="ProtNLM"/>
    </source>
</evidence>
<dbReference type="Gene3D" id="3.30.420.40">
    <property type="match status" value="2"/>
</dbReference>